<gene>
    <name evidence="8" type="ORF">ACFFSY_06715</name>
</gene>
<name>A0ABV5KK59_9BACL</name>
<evidence type="ECO:0000259" key="6">
    <source>
        <dbReference type="Pfam" id="PF17389"/>
    </source>
</evidence>
<dbReference type="InterPro" id="IPR016007">
    <property type="entry name" value="Alpha_rhamnosid"/>
</dbReference>
<dbReference type="PANTHER" id="PTHR33307:SF6">
    <property type="entry name" value="ALPHA-RHAMNOSIDASE (EUROFUNG)-RELATED"/>
    <property type="match status" value="1"/>
</dbReference>
<sequence>MGTTTLQIKQIRCEYRDNPIGVGSRKPRFSWQLASAEPGTMQTAYHIQAADSSEALLTGPYMWDTGKVASEQSVLIEYDGAELHAERRYFYRIRVWDNHGRDSGWSDARFWQMGLLAPEDWEAAWITPDPTALGSESEEAFLLRRAFTVGEEPKRATLYATSLGFYELELNGRRVGDWQYTPGWTSYRHRLQAQAYDVTDQLANGGPNVIGATLTNGWYSGDLGWGGAKKHYGATRALLFQLRIEYADGSVDTVVSDANWRASTGPVRMAEIYHGVTYDARLEQEGWSRPGFVDEGWSPVVAIDHAKDILVMQENEPSRVTERLKPLTLLTTPAGETVLDMGQNMVGRLYMCLNLPAGTELTLTHAEVLDREGNFYVANLRNAKQQVRYLCKGGEEEYESRFSFQGFRYVKIEGWPSDVPIDAERFAGHVVHTDMAPAGSFECSHPLLNKLQRNIVWGQRGNFLDVPTDCPQRDERLGWTGDAQVFVRTAAFNYGVAPFFAKWLRDLKADQRADGGVPFVVPHILDDKSFSSAAWGDAAVICPWTIYQCYGDKRVLEEQYESMRGWVDYIHAQGENEHLWNTGFHFGDWLGLDAKEGSYVGATPTDLIATSFYAYSTALFVQAAEVLGREEDVRTYGALHERILEAFLREFVTPSGRLAAHTQTGHVLPLMFGLVGGEARERLARTLASYVEEQKHHLTTGFVGTPYLCHVLTDNGYHDLAVKLVQQEAYPSWLYSVNQGATTIWEHWDGLKPDGTFWSEDMNSFNHYAYGAVGDWLYRAVAGLDMEESEPGYKRILFRPRPDSALEYAKAAYESAYGTIRSEWRLEPDGAVHYEFEIPANATAVALLRGAAAHSAEVNGSQLDENNAQLPGLVRATSENGDLRLELGSGQYRIRAASGSDAVSDVVRTS</sequence>
<dbReference type="InterPro" id="IPR035398">
    <property type="entry name" value="Bac_rhamnosid_C"/>
</dbReference>
<keyword evidence="3 8" id="KW-0378">Hydrolase</keyword>
<reference evidence="8 9" key="1">
    <citation type="submission" date="2024-09" db="EMBL/GenBank/DDBJ databases">
        <authorList>
            <person name="Sun Q."/>
            <person name="Mori K."/>
        </authorList>
    </citation>
    <scope>NUCLEOTIDE SEQUENCE [LARGE SCALE GENOMIC DNA]</scope>
    <source>
        <strain evidence="8 9">TISTR 2452</strain>
    </source>
</reference>
<protein>
    <recommendedName>
        <fullName evidence="2">alpha-L-rhamnosidase</fullName>
        <ecNumber evidence="2">3.2.1.40</ecNumber>
    </recommendedName>
</protein>
<dbReference type="Proteomes" id="UP001589747">
    <property type="component" value="Unassembled WGS sequence"/>
</dbReference>
<proteinExistence type="predicted"/>
<dbReference type="Pfam" id="PF05592">
    <property type="entry name" value="Bac_rhamnosid"/>
    <property type="match status" value="1"/>
</dbReference>
<dbReference type="InterPro" id="IPR008902">
    <property type="entry name" value="Rhamnosid_concanavalin"/>
</dbReference>
<organism evidence="8 9">
    <name type="scientific">Paenibacillus aurantiacus</name>
    <dbReference type="NCBI Taxonomy" id="1936118"/>
    <lineage>
        <taxon>Bacteria</taxon>
        <taxon>Bacillati</taxon>
        <taxon>Bacillota</taxon>
        <taxon>Bacilli</taxon>
        <taxon>Bacillales</taxon>
        <taxon>Paenibacillaceae</taxon>
        <taxon>Paenibacillus</taxon>
    </lineage>
</organism>
<keyword evidence="9" id="KW-1185">Reference proteome</keyword>
<feature type="domain" description="Bacterial alpha-L-rhamnosidase N-terminal" evidence="5">
    <location>
        <begin position="152"/>
        <end position="322"/>
    </location>
</feature>
<dbReference type="InterPro" id="IPR008928">
    <property type="entry name" value="6-hairpin_glycosidase_sf"/>
</dbReference>
<dbReference type="SUPFAM" id="SSF48208">
    <property type="entry name" value="Six-hairpin glycosidases"/>
    <property type="match status" value="1"/>
</dbReference>
<feature type="domain" description="Alpha-L-rhamnosidase six-hairpin glycosidase" evidence="6">
    <location>
        <begin position="438"/>
        <end position="781"/>
    </location>
</feature>
<dbReference type="Gene3D" id="2.60.120.260">
    <property type="entry name" value="Galactose-binding domain-like"/>
    <property type="match status" value="2"/>
</dbReference>
<dbReference type="Pfam" id="PF25788">
    <property type="entry name" value="Ig_Rha78A_N"/>
    <property type="match status" value="1"/>
</dbReference>
<comment type="catalytic activity">
    <reaction evidence="1">
        <text>Hydrolysis of terminal non-reducing alpha-L-rhamnose residues in alpha-L-rhamnosides.</text>
        <dbReference type="EC" id="3.2.1.40"/>
    </reaction>
</comment>
<dbReference type="RefSeq" id="WP_377491789.1">
    <property type="nucleotide sequence ID" value="NZ_JBHMDO010000012.1"/>
</dbReference>
<evidence type="ECO:0000256" key="1">
    <source>
        <dbReference type="ARBA" id="ARBA00001445"/>
    </source>
</evidence>
<evidence type="ECO:0000259" key="7">
    <source>
        <dbReference type="Pfam" id="PF17390"/>
    </source>
</evidence>
<dbReference type="Gene3D" id="1.50.10.10">
    <property type="match status" value="1"/>
</dbReference>
<accession>A0ABV5KK59</accession>
<dbReference type="EMBL" id="JBHMDO010000012">
    <property type="protein sequence ID" value="MFB9325613.1"/>
    <property type="molecule type" value="Genomic_DNA"/>
</dbReference>
<dbReference type="InterPro" id="IPR013737">
    <property type="entry name" value="Bac_rhamnosid_N"/>
</dbReference>
<dbReference type="Pfam" id="PF08531">
    <property type="entry name" value="Bac_rhamnosid_N"/>
    <property type="match status" value="1"/>
</dbReference>
<dbReference type="EC" id="3.2.1.40" evidence="2"/>
<dbReference type="PANTHER" id="PTHR33307">
    <property type="entry name" value="ALPHA-RHAMNOSIDASE (EUROFUNG)"/>
    <property type="match status" value="1"/>
</dbReference>
<evidence type="ECO:0000313" key="9">
    <source>
        <dbReference type="Proteomes" id="UP001589747"/>
    </source>
</evidence>
<evidence type="ECO:0000259" key="5">
    <source>
        <dbReference type="Pfam" id="PF08531"/>
    </source>
</evidence>
<evidence type="ECO:0000313" key="8">
    <source>
        <dbReference type="EMBL" id="MFB9325613.1"/>
    </source>
</evidence>
<dbReference type="Pfam" id="PF17390">
    <property type="entry name" value="Bac_rhamnosid_C"/>
    <property type="match status" value="1"/>
</dbReference>
<dbReference type="Gene3D" id="2.60.40.10">
    <property type="entry name" value="Immunoglobulins"/>
    <property type="match status" value="1"/>
</dbReference>
<dbReference type="GO" id="GO:0016787">
    <property type="term" value="F:hydrolase activity"/>
    <property type="evidence" value="ECO:0007669"/>
    <property type="project" value="UniProtKB-KW"/>
</dbReference>
<evidence type="ECO:0000256" key="2">
    <source>
        <dbReference type="ARBA" id="ARBA00012652"/>
    </source>
</evidence>
<feature type="domain" description="Alpha-L-rhamnosidase C-terminal" evidence="7">
    <location>
        <begin position="787"/>
        <end position="854"/>
    </location>
</feature>
<dbReference type="InterPro" id="IPR012341">
    <property type="entry name" value="6hp_glycosidase-like_sf"/>
</dbReference>
<dbReference type="Gene3D" id="2.60.420.10">
    <property type="entry name" value="Maltose phosphorylase, domain 3"/>
    <property type="match status" value="1"/>
</dbReference>
<dbReference type="InterPro" id="IPR035396">
    <property type="entry name" value="Bac_rhamnosid6H"/>
</dbReference>
<feature type="domain" description="Alpha-L-rhamnosidase concanavalin-like" evidence="4">
    <location>
        <begin position="332"/>
        <end position="432"/>
    </location>
</feature>
<dbReference type="PIRSF" id="PIRSF010631">
    <property type="entry name" value="A-rhamnsds"/>
    <property type="match status" value="1"/>
</dbReference>
<dbReference type="Pfam" id="PF17389">
    <property type="entry name" value="Bac_rhamnosid6H"/>
    <property type="match status" value="1"/>
</dbReference>
<dbReference type="InterPro" id="IPR013783">
    <property type="entry name" value="Ig-like_fold"/>
</dbReference>
<evidence type="ECO:0000256" key="3">
    <source>
        <dbReference type="ARBA" id="ARBA00022801"/>
    </source>
</evidence>
<evidence type="ECO:0000259" key="4">
    <source>
        <dbReference type="Pfam" id="PF05592"/>
    </source>
</evidence>
<comment type="caution">
    <text evidence="8">The sequence shown here is derived from an EMBL/GenBank/DDBJ whole genome shotgun (WGS) entry which is preliminary data.</text>
</comment>